<keyword evidence="2" id="KW-1185">Reference proteome</keyword>
<name>A0ABU9XN50_9SPHN</name>
<dbReference type="Proteomes" id="UP001404104">
    <property type="component" value="Unassembled WGS sequence"/>
</dbReference>
<accession>A0ABU9XN50</accession>
<sequence>MIVMLILLKLPAAFGQGCGRAGRCPKPEATATVMKGIWWPREAGRRKSPPVCGDPCPIGSIISAVFAVERALRQPGCGECMLLPSPTMLSAKTMPDTPIDRPIGRPIDRIDAAIARIAAAAARRAQASDALAKRHAALRTRMTEAVAALDEVIARGKQE</sequence>
<dbReference type="EMBL" id="JBDIMF010000001">
    <property type="protein sequence ID" value="MEN2785238.1"/>
    <property type="molecule type" value="Genomic_DNA"/>
</dbReference>
<gene>
    <name evidence="1" type="ORF">ABC969_02250</name>
</gene>
<protein>
    <submittedName>
        <fullName evidence="1">Uncharacterized protein</fullName>
    </submittedName>
</protein>
<dbReference type="RefSeq" id="WP_345862668.1">
    <property type="nucleotide sequence ID" value="NZ_JBDIMF010000001.1"/>
</dbReference>
<evidence type="ECO:0000313" key="1">
    <source>
        <dbReference type="EMBL" id="MEN2785238.1"/>
    </source>
</evidence>
<comment type="caution">
    <text evidence="1">The sequence shown here is derived from an EMBL/GenBank/DDBJ whole genome shotgun (WGS) entry which is preliminary data.</text>
</comment>
<organism evidence="1 2">
    <name type="scientific">Sphingomonas qilianensis</name>
    <dbReference type="NCBI Taxonomy" id="1736690"/>
    <lineage>
        <taxon>Bacteria</taxon>
        <taxon>Pseudomonadati</taxon>
        <taxon>Pseudomonadota</taxon>
        <taxon>Alphaproteobacteria</taxon>
        <taxon>Sphingomonadales</taxon>
        <taxon>Sphingomonadaceae</taxon>
        <taxon>Sphingomonas</taxon>
    </lineage>
</organism>
<proteinExistence type="predicted"/>
<reference evidence="1 2" key="1">
    <citation type="submission" date="2024-05" db="EMBL/GenBank/DDBJ databases">
        <authorList>
            <person name="Liu Q."/>
            <person name="Xin Y.-H."/>
        </authorList>
    </citation>
    <scope>NUCLEOTIDE SEQUENCE [LARGE SCALE GENOMIC DNA]</scope>
    <source>
        <strain evidence="1 2">CGMCC 1.15349</strain>
    </source>
</reference>
<evidence type="ECO:0000313" key="2">
    <source>
        <dbReference type="Proteomes" id="UP001404104"/>
    </source>
</evidence>